<protein>
    <recommendedName>
        <fullName evidence="2">DUF1989 domain-containing protein</fullName>
    </recommendedName>
</protein>
<accession>A0A1Q3EBJ8</accession>
<name>A0A1Q3EBJ8_LENED</name>
<evidence type="ECO:0000259" key="2">
    <source>
        <dbReference type="Pfam" id="PF09347"/>
    </source>
</evidence>
<feature type="domain" description="DUF1989" evidence="2">
    <location>
        <begin position="387"/>
        <end position="565"/>
    </location>
</feature>
<comment type="caution">
    <text evidence="3">The sequence shown here is derived from an EMBL/GenBank/DDBJ whole genome shotgun (WGS) entry which is preliminary data.</text>
</comment>
<evidence type="ECO:0000313" key="4">
    <source>
        <dbReference type="Proteomes" id="UP000188533"/>
    </source>
</evidence>
<gene>
    <name evidence="3" type="ORF">LENED_006393</name>
</gene>
<feature type="compositionally biased region" description="Low complexity" evidence="1">
    <location>
        <begin position="298"/>
        <end position="323"/>
    </location>
</feature>
<proteinExistence type="predicted"/>
<feature type="region of interest" description="Disordered" evidence="1">
    <location>
        <begin position="297"/>
        <end position="323"/>
    </location>
</feature>
<dbReference type="Pfam" id="PF09347">
    <property type="entry name" value="DUF1989"/>
    <property type="match status" value="1"/>
</dbReference>
<dbReference type="InterPro" id="IPR018959">
    <property type="entry name" value="DUF1989"/>
</dbReference>
<dbReference type="Proteomes" id="UP000188533">
    <property type="component" value="Unassembled WGS sequence"/>
</dbReference>
<evidence type="ECO:0000256" key="1">
    <source>
        <dbReference type="SAM" id="MobiDB-lite"/>
    </source>
</evidence>
<evidence type="ECO:0000313" key="3">
    <source>
        <dbReference type="EMBL" id="GAW04590.1"/>
    </source>
</evidence>
<dbReference type="AlphaFoldDB" id="A0A1Q3EBJ8"/>
<keyword evidence="4" id="KW-1185">Reference proteome</keyword>
<reference evidence="3 4" key="1">
    <citation type="submission" date="2016-08" db="EMBL/GenBank/DDBJ databases">
        <authorList>
            <consortium name="Lentinula edodes genome sequencing consortium"/>
            <person name="Sakamoto Y."/>
            <person name="Nakade K."/>
            <person name="Sato S."/>
            <person name="Yoshida Y."/>
            <person name="Miyazaki K."/>
            <person name="Natsume S."/>
            <person name="Konno N."/>
        </authorList>
    </citation>
    <scope>NUCLEOTIDE SEQUENCE [LARGE SCALE GENOMIC DNA]</scope>
    <source>
        <strain evidence="3 4">NBRC 111202</strain>
    </source>
</reference>
<dbReference type="EMBL" id="BDGU01000198">
    <property type="protein sequence ID" value="GAW04590.1"/>
    <property type="molecule type" value="Genomic_DNA"/>
</dbReference>
<dbReference type="PANTHER" id="PTHR31527:SF0">
    <property type="entry name" value="RE64534P"/>
    <property type="match status" value="1"/>
</dbReference>
<dbReference type="STRING" id="5353.A0A1Q3EBJ8"/>
<reference evidence="3 4" key="2">
    <citation type="submission" date="2017-02" db="EMBL/GenBank/DDBJ databases">
        <title>A genome survey and senescence transcriptome analysis in Lentinula edodes.</title>
        <authorList>
            <person name="Sakamoto Y."/>
            <person name="Nakade K."/>
            <person name="Sato S."/>
            <person name="Yoshida Y."/>
            <person name="Miyazaki K."/>
            <person name="Natsume S."/>
            <person name="Konno N."/>
        </authorList>
    </citation>
    <scope>NUCLEOTIDE SEQUENCE [LARGE SCALE GENOMIC DNA]</scope>
    <source>
        <strain evidence="3 4">NBRC 111202</strain>
    </source>
</reference>
<sequence>MDSSAVNFNVTVDDFDSVLSYPDQSVWTTPDPSSSDYLPENSPWLLGTFHKSDTVNASINFNFTGPALYIYGFSGPEYGSYEVLLDSSSVTASAYSSSNGSTPHLLYGTSNLTYGEHEITLRNLGAISSNGDGGGNSLLFDFLRFTVQLAPAGASVSNTTIQENDSSLSYTGTWGSNTSGNFSGGGSSYTNDDNASVSFPFNGSAIYVFGDKKNDHGLYSVVLDNGTEQIFDGVSGCGGAFGQTCEQQQPTLAYFTSNLAEGEHSLSITNLAGVNQSYFDLDSIVLTIPSSYAPRTLTNSSDSSGSSSGNSTSGSGSGSSPNTTNAALMTQPISLVSTHWFILLILEAAYQCLPGGPLDVDKAFYDEVAATAFTEPPLRTLVESFILPIRSGKAWPVRKGDICRIVAVEGAQVGDLNIWSLHNPRERFWASRTRQLQRAHVSVYDRLWSTLPYLRPLVTITGDTLKDYGVDGSGTDSEGGRVHDLLGTRCDPYVNRMLTGQDSDYHCHSNLTRAILPYGLTEFDVHDVLNVFQCTGLNDKDQYFMKTCPAKKGDYFEFMAETDILCALSTCPGGDLSKAMWGEGATEGTNLDPTLECCRPLGVQIYRLPGEWLTEHGWKEAMPNGPVYKGRHALKEIPFSPNN</sequence>
<organism evidence="3 4">
    <name type="scientific">Lentinula edodes</name>
    <name type="common">Shiitake mushroom</name>
    <name type="synonym">Lentinus edodes</name>
    <dbReference type="NCBI Taxonomy" id="5353"/>
    <lineage>
        <taxon>Eukaryota</taxon>
        <taxon>Fungi</taxon>
        <taxon>Dikarya</taxon>
        <taxon>Basidiomycota</taxon>
        <taxon>Agaricomycotina</taxon>
        <taxon>Agaricomycetes</taxon>
        <taxon>Agaricomycetidae</taxon>
        <taxon>Agaricales</taxon>
        <taxon>Marasmiineae</taxon>
        <taxon>Omphalotaceae</taxon>
        <taxon>Lentinula</taxon>
    </lineage>
</organism>
<dbReference type="Gene3D" id="2.60.120.260">
    <property type="entry name" value="Galactose-binding domain-like"/>
    <property type="match status" value="2"/>
</dbReference>
<dbReference type="PANTHER" id="PTHR31527">
    <property type="entry name" value="RE64534P"/>
    <property type="match status" value="1"/>
</dbReference>